<reference evidence="1 2" key="1">
    <citation type="journal article" date="2018" name="Front. Microbiol.">
        <title>Genome-Wide Analysis of Corynespora cassiicola Leaf Fall Disease Putative Effectors.</title>
        <authorList>
            <person name="Lopez D."/>
            <person name="Ribeiro S."/>
            <person name="Label P."/>
            <person name="Fumanal B."/>
            <person name="Venisse J.S."/>
            <person name="Kohler A."/>
            <person name="de Oliveira R.R."/>
            <person name="Labutti K."/>
            <person name="Lipzen A."/>
            <person name="Lail K."/>
            <person name="Bauer D."/>
            <person name="Ohm R.A."/>
            <person name="Barry K.W."/>
            <person name="Spatafora J."/>
            <person name="Grigoriev I.V."/>
            <person name="Martin F.M."/>
            <person name="Pujade-Renaud V."/>
        </authorList>
    </citation>
    <scope>NUCLEOTIDE SEQUENCE [LARGE SCALE GENOMIC DNA]</scope>
    <source>
        <strain evidence="1 2">Philippines</strain>
    </source>
</reference>
<dbReference type="EMBL" id="KZ678149">
    <property type="protein sequence ID" value="PSN60338.1"/>
    <property type="molecule type" value="Genomic_DNA"/>
</dbReference>
<evidence type="ECO:0000313" key="2">
    <source>
        <dbReference type="Proteomes" id="UP000240883"/>
    </source>
</evidence>
<sequence>MLNMIKRSRLFSRSCGSLFRRSMRRLPFILLVKEVMCCTFCIPRRSCICGAAIICIRPSTCSSKSVLVNASPFDFVEGVVGLCAAHWAAGILFCGIKQKATMAAGKI</sequence>
<keyword evidence="2" id="KW-1185">Reference proteome</keyword>
<accession>A0A2T2N5N8</accession>
<proteinExistence type="predicted"/>
<evidence type="ECO:0000313" key="1">
    <source>
        <dbReference type="EMBL" id="PSN60338.1"/>
    </source>
</evidence>
<protein>
    <submittedName>
        <fullName evidence="1">Uncharacterized protein</fullName>
    </submittedName>
</protein>
<dbReference type="AlphaFoldDB" id="A0A2T2N5N8"/>
<dbReference type="Proteomes" id="UP000240883">
    <property type="component" value="Unassembled WGS sequence"/>
</dbReference>
<name>A0A2T2N5N8_CORCC</name>
<gene>
    <name evidence="1" type="ORF">BS50DRAFT_207141</name>
</gene>
<organism evidence="1 2">
    <name type="scientific">Corynespora cassiicola Philippines</name>
    <dbReference type="NCBI Taxonomy" id="1448308"/>
    <lineage>
        <taxon>Eukaryota</taxon>
        <taxon>Fungi</taxon>
        <taxon>Dikarya</taxon>
        <taxon>Ascomycota</taxon>
        <taxon>Pezizomycotina</taxon>
        <taxon>Dothideomycetes</taxon>
        <taxon>Pleosporomycetidae</taxon>
        <taxon>Pleosporales</taxon>
        <taxon>Corynesporascaceae</taxon>
        <taxon>Corynespora</taxon>
    </lineage>
</organism>